<protein>
    <submittedName>
        <fullName evidence="2">Uncharacterized protein</fullName>
    </submittedName>
</protein>
<sequence>MWNSTVGFLKKAWIKLKGLFDDDINVDVEMAKIDADTRAADAAEEQQRQQAIVERQRRRSKRKEQIEANRVEMQKGGNW</sequence>
<dbReference type="EMBL" id="SJPU01000001">
    <property type="protein sequence ID" value="TWU19843.1"/>
    <property type="molecule type" value="Genomic_DNA"/>
</dbReference>
<organism evidence="2 3">
    <name type="scientific">Allorhodopirellula heiligendammensis</name>
    <dbReference type="NCBI Taxonomy" id="2714739"/>
    <lineage>
        <taxon>Bacteria</taxon>
        <taxon>Pseudomonadati</taxon>
        <taxon>Planctomycetota</taxon>
        <taxon>Planctomycetia</taxon>
        <taxon>Pirellulales</taxon>
        <taxon>Pirellulaceae</taxon>
        <taxon>Allorhodopirellula</taxon>
    </lineage>
</organism>
<proteinExistence type="predicted"/>
<evidence type="ECO:0000256" key="1">
    <source>
        <dbReference type="SAM" id="MobiDB-lite"/>
    </source>
</evidence>
<comment type="caution">
    <text evidence="2">The sequence shown here is derived from an EMBL/GenBank/DDBJ whole genome shotgun (WGS) entry which is preliminary data.</text>
</comment>
<keyword evidence="3" id="KW-1185">Reference proteome</keyword>
<dbReference type="Proteomes" id="UP000319908">
    <property type="component" value="Unassembled WGS sequence"/>
</dbReference>
<dbReference type="AlphaFoldDB" id="A0A5C6C5I8"/>
<dbReference type="RefSeq" id="WP_146406567.1">
    <property type="nucleotide sequence ID" value="NZ_SJPU01000001.1"/>
</dbReference>
<name>A0A5C6C5I8_9BACT</name>
<evidence type="ECO:0000313" key="3">
    <source>
        <dbReference type="Proteomes" id="UP000319908"/>
    </source>
</evidence>
<evidence type="ECO:0000313" key="2">
    <source>
        <dbReference type="EMBL" id="TWU19843.1"/>
    </source>
</evidence>
<gene>
    <name evidence="2" type="ORF">Poly21_20210</name>
</gene>
<reference evidence="2 3" key="1">
    <citation type="journal article" date="2020" name="Antonie Van Leeuwenhoek">
        <title>Rhodopirellula heiligendammensis sp. nov., Rhodopirellula pilleata sp. nov., and Rhodopirellula solitaria sp. nov. isolated from natural or artificial marine surfaces in Northern Germany and California, USA, and emended description of the genus Rhodopirellula.</title>
        <authorList>
            <person name="Kallscheuer N."/>
            <person name="Wiegand S."/>
            <person name="Jogler M."/>
            <person name="Boedeker C."/>
            <person name="Peeters S.H."/>
            <person name="Rast P."/>
            <person name="Heuer A."/>
            <person name="Jetten M.S.M."/>
            <person name="Rohde M."/>
            <person name="Jogler C."/>
        </authorList>
    </citation>
    <scope>NUCLEOTIDE SEQUENCE [LARGE SCALE GENOMIC DNA]</scope>
    <source>
        <strain evidence="2 3">Poly21</strain>
    </source>
</reference>
<feature type="compositionally biased region" description="Basic and acidic residues" evidence="1">
    <location>
        <begin position="63"/>
        <end position="73"/>
    </location>
</feature>
<accession>A0A5C6C5I8</accession>
<dbReference type="OrthoDB" id="292050at2"/>
<feature type="region of interest" description="Disordered" evidence="1">
    <location>
        <begin position="41"/>
        <end position="79"/>
    </location>
</feature>